<keyword evidence="4 5" id="KW-0472">Membrane</keyword>
<dbReference type="EMBL" id="BSYJ01000006">
    <property type="protein sequence ID" value="GMG88432.1"/>
    <property type="molecule type" value="Genomic_DNA"/>
</dbReference>
<sequence length="131" mass="13943">MSLTISPIYAALLAILHIALAYRVTVVRRAQKVGVGDNGSHDILVAVRAHGNLIENAPFAIALLLMAELNGLSGMWLHILGAAFLIGRIGHAYGFAAGNGGVHFCRYWGTVFSWVVILALALVNLKQVVLG</sequence>
<dbReference type="Gene3D" id="1.20.120.550">
    <property type="entry name" value="Membrane associated eicosanoid/glutathione metabolism-like domain"/>
    <property type="match status" value="1"/>
</dbReference>
<keyword evidence="2 5" id="KW-0812">Transmembrane</keyword>
<dbReference type="PANTHER" id="PTHR35814:SF1">
    <property type="entry name" value="GLUTATHIONE S-TRANSFERASE-RELATED"/>
    <property type="match status" value="1"/>
</dbReference>
<reference evidence="6 7" key="1">
    <citation type="submission" date="2023-04" db="EMBL/GenBank/DDBJ databases">
        <title>Marinobulbifer ophiurae gen. nov., sp. Nov., isolate from tissue of brittle star Ophioplocus japonicus.</title>
        <authorList>
            <person name="Kawano K."/>
            <person name="Sawayama S."/>
            <person name="Nakagawa S."/>
        </authorList>
    </citation>
    <scope>NUCLEOTIDE SEQUENCE [LARGE SCALE GENOMIC DNA]</scope>
    <source>
        <strain evidence="6 7">NKW57</strain>
    </source>
</reference>
<dbReference type="SUPFAM" id="SSF161084">
    <property type="entry name" value="MAPEG domain-like"/>
    <property type="match status" value="1"/>
</dbReference>
<evidence type="ECO:0000256" key="5">
    <source>
        <dbReference type="SAM" id="Phobius"/>
    </source>
</evidence>
<evidence type="ECO:0000313" key="6">
    <source>
        <dbReference type="EMBL" id="GMG88432.1"/>
    </source>
</evidence>
<dbReference type="InterPro" id="IPR001129">
    <property type="entry name" value="Membr-assoc_MAPEG"/>
</dbReference>
<comment type="caution">
    <text evidence="6">The sequence shown here is derived from an EMBL/GenBank/DDBJ whole genome shotgun (WGS) entry which is preliminary data.</text>
</comment>
<feature type="transmembrane region" description="Helical" evidence="5">
    <location>
        <begin position="107"/>
        <end position="125"/>
    </location>
</feature>
<dbReference type="Proteomes" id="UP001224392">
    <property type="component" value="Unassembled WGS sequence"/>
</dbReference>
<dbReference type="PANTHER" id="PTHR35814">
    <property type="match status" value="1"/>
</dbReference>
<feature type="transmembrane region" description="Helical" evidence="5">
    <location>
        <begin position="75"/>
        <end position="95"/>
    </location>
</feature>
<evidence type="ECO:0000256" key="4">
    <source>
        <dbReference type="ARBA" id="ARBA00023136"/>
    </source>
</evidence>
<accession>A0ABQ6M2D7</accession>
<evidence type="ECO:0000256" key="2">
    <source>
        <dbReference type="ARBA" id="ARBA00022692"/>
    </source>
</evidence>
<name>A0ABQ6M2D7_9GAMM</name>
<evidence type="ECO:0000313" key="7">
    <source>
        <dbReference type="Proteomes" id="UP001224392"/>
    </source>
</evidence>
<evidence type="ECO:0000256" key="3">
    <source>
        <dbReference type="ARBA" id="ARBA00022989"/>
    </source>
</evidence>
<evidence type="ECO:0000256" key="1">
    <source>
        <dbReference type="ARBA" id="ARBA00004370"/>
    </source>
</evidence>
<organism evidence="6 7">
    <name type="scientific">Biformimicrobium ophioploci</name>
    <dbReference type="NCBI Taxonomy" id="3036711"/>
    <lineage>
        <taxon>Bacteria</taxon>
        <taxon>Pseudomonadati</taxon>
        <taxon>Pseudomonadota</taxon>
        <taxon>Gammaproteobacteria</taxon>
        <taxon>Cellvibrionales</taxon>
        <taxon>Microbulbiferaceae</taxon>
        <taxon>Biformimicrobium</taxon>
    </lineage>
</organism>
<keyword evidence="3 5" id="KW-1133">Transmembrane helix</keyword>
<protein>
    <submittedName>
        <fullName evidence="6">MAPEG family protein</fullName>
    </submittedName>
</protein>
<keyword evidence="7" id="KW-1185">Reference proteome</keyword>
<dbReference type="InterPro" id="IPR023352">
    <property type="entry name" value="MAPEG-like_dom_sf"/>
</dbReference>
<gene>
    <name evidence="6" type="ORF">MNKW57_27530</name>
</gene>
<comment type="subcellular location">
    <subcellularLocation>
        <location evidence="1">Membrane</location>
    </subcellularLocation>
</comment>
<dbReference type="RefSeq" id="WP_285765044.1">
    <property type="nucleotide sequence ID" value="NZ_BSYJ01000006.1"/>
</dbReference>
<proteinExistence type="predicted"/>
<dbReference type="Pfam" id="PF01124">
    <property type="entry name" value="MAPEG"/>
    <property type="match status" value="1"/>
</dbReference>